<dbReference type="CDD" id="cd23659">
    <property type="entry name" value="USP_At3g01520-like"/>
    <property type="match status" value="1"/>
</dbReference>
<sequence>MTATDDLIMIAYDGSDNADRAIDWAGRIWAGRGAVVVTAWETALHQTARMSSMSGMQPVFGTALDSETDQLLRIEAGTLNDRGVERAASCGLRSRGHLVEVTGTVWGALIDVADEIDADVLVTGTRGATGLRALMRSSVAEQVLKHCSRPVLVVPARCTGPGTPVT</sequence>
<dbReference type="SUPFAM" id="SSF52402">
    <property type="entry name" value="Adenine nucleotide alpha hydrolases-like"/>
    <property type="match status" value="1"/>
</dbReference>
<feature type="domain" description="UspA" evidence="2">
    <location>
        <begin position="8"/>
        <end position="155"/>
    </location>
</feature>
<evidence type="ECO:0000313" key="4">
    <source>
        <dbReference type="Proteomes" id="UP001432128"/>
    </source>
</evidence>
<reference evidence="3 4" key="1">
    <citation type="submission" date="2022-10" db="EMBL/GenBank/DDBJ databases">
        <title>The complete genomes of actinobacterial strains from the NBC collection.</title>
        <authorList>
            <person name="Joergensen T.S."/>
            <person name="Alvarez Arevalo M."/>
            <person name="Sterndorff E.B."/>
            <person name="Faurdal D."/>
            <person name="Vuksanovic O."/>
            <person name="Mourched A.-S."/>
            <person name="Charusanti P."/>
            <person name="Shaw S."/>
            <person name="Blin K."/>
            <person name="Weber T."/>
        </authorList>
    </citation>
    <scope>NUCLEOTIDE SEQUENCE [LARGE SCALE GENOMIC DNA]</scope>
    <source>
        <strain evidence="3 4">NBC_00319</strain>
    </source>
</reference>
<dbReference type="EMBL" id="CP108021">
    <property type="protein sequence ID" value="WUM18243.1"/>
    <property type="molecule type" value="Genomic_DNA"/>
</dbReference>
<dbReference type="KEGG" id="whr:OG579_10750"/>
<dbReference type="InterPro" id="IPR006015">
    <property type="entry name" value="Universal_stress_UspA"/>
</dbReference>
<accession>A0AAU4JWV3</accession>
<dbReference type="InterPro" id="IPR014729">
    <property type="entry name" value="Rossmann-like_a/b/a_fold"/>
</dbReference>
<dbReference type="Pfam" id="PF00582">
    <property type="entry name" value="Usp"/>
    <property type="match status" value="1"/>
</dbReference>
<dbReference type="Gene3D" id="3.40.50.620">
    <property type="entry name" value="HUPs"/>
    <property type="match status" value="1"/>
</dbReference>
<dbReference type="PRINTS" id="PR01438">
    <property type="entry name" value="UNVRSLSTRESS"/>
</dbReference>
<dbReference type="PANTHER" id="PTHR46268:SF6">
    <property type="entry name" value="UNIVERSAL STRESS PROTEIN UP12"/>
    <property type="match status" value="1"/>
</dbReference>
<dbReference type="PANTHER" id="PTHR46268">
    <property type="entry name" value="STRESS RESPONSE PROTEIN NHAX"/>
    <property type="match status" value="1"/>
</dbReference>
<dbReference type="RefSeq" id="WP_045821300.1">
    <property type="nucleotide sequence ID" value="NZ_CP108021.1"/>
</dbReference>
<name>A0AAU4JWV3_9NOCA</name>
<gene>
    <name evidence="3" type="ORF">OG579_10750</name>
</gene>
<comment type="similarity">
    <text evidence="1">Belongs to the universal stress protein A family.</text>
</comment>
<evidence type="ECO:0000256" key="1">
    <source>
        <dbReference type="ARBA" id="ARBA00008791"/>
    </source>
</evidence>
<dbReference type="AlphaFoldDB" id="A0AAU4JWV3"/>
<dbReference type="InterPro" id="IPR006016">
    <property type="entry name" value="UspA"/>
</dbReference>
<protein>
    <submittedName>
        <fullName evidence="3">Universal stress protein</fullName>
    </submittedName>
</protein>
<evidence type="ECO:0000313" key="3">
    <source>
        <dbReference type="EMBL" id="WUM18243.1"/>
    </source>
</evidence>
<evidence type="ECO:0000259" key="2">
    <source>
        <dbReference type="Pfam" id="PF00582"/>
    </source>
</evidence>
<keyword evidence="4" id="KW-1185">Reference proteome</keyword>
<dbReference type="Proteomes" id="UP001432128">
    <property type="component" value="Chromosome"/>
</dbReference>
<organism evidence="3 4">
    <name type="scientific">Williamsia herbipolensis</name>
    <dbReference type="NCBI Taxonomy" id="1603258"/>
    <lineage>
        <taxon>Bacteria</taxon>
        <taxon>Bacillati</taxon>
        <taxon>Actinomycetota</taxon>
        <taxon>Actinomycetes</taxon>
        <taxon>Mycobacteriales</taxon>
        <taxon>Nocardiaceae</taxon>
        <taxon>Williamsia</taxon>
    </lineage>
</organism>
<proteinExistence type="inferred from homology"/>